<gene>
    <name evidence="3" type="ORF">CFP56_018524</name>
</gene>
<dbReference type="PANTHER" id="PTHR32410">
    <property type="entry name" value="CYSTEINE/HISTIDINE-RICH C1 DOMAIN FAMILY PROTEIN"/>
    <property type="match status" value="1"/>
</dbReference>
<feature type="domain" description="DC1" evidence="2">
    <location>
        <begin position="67"/>
        <end position="118"/>
    </location>
</feature>
<reference evidence="3" key="3">
    <citation type="submission" date="2023-07" db="EMBL/GenBank/DDBJ databases">
        <title>An improved reference 1 genome and first organelle genomes of Quercus suber.</title>
        <authorList>
            <consortium name="Genosuber Consortium"/>
            <person name="Usie A."/>
            <person name="Serra O."/>
            <person name="Barros P."/>
        </authorList>
    </citation>
    <scope>NUCLEOTIDE SEQUENCE</scope>
    <source>
        <strain evidence="3">HL8</strain>
        <tissue evidence="3">Leaves</tissue>
    </source>
</reference>
<evidence type="ECO:0000259" key="2">
    <source>
        <dbReference type="Pfam" id="PF03107"/>
    </source>
</evidence>
<dbReference type="InterPro" id="IPR046349">
    <property type="entry name" value="C1-like_sf"/>
</dbReference>
<dbReference type="PANTHER" id="PTHR32410:SF216">
    <property type="entry name" value="PHORBOL-ESTER_DAG-TYPE DOMAIN-CONTAINING PROTEIN"/>
    <property type="match status" value="1"/>
</dbReference>
<reference evidence="3" key="1">
    <citation type="submission" date="2017-12" db="EMBL/GenBank/DDBJ databases">
        <authorList>
            <person name="Barbosa P."/>
            <person name="Usie A."/>
            <person name="Ramos A.M."/>
        </authorList>
    </citation>
    <scope>NUCLEOTIDE SEQUENCE</scope>
    <source>
        <strain evidence="3">HL8</strain>
        <tissue evidence="3">Leaves</tissue>
    </source>
</reference>
<dbReference type="EMBL" id="PKMF04000028">
    <property type="protein sequence ID" value="KAK7857302.1"/>
    <property type="molecule type" value="Genomic_DNA"/>
</dbReference>
<organism evidence="3">
    <name type="scientific">Quercus suber</name>
    <name type="common">Cork oak</name>
    <dbReference type="NCBI Taxonomy" id="58331"/>
    <lineage>
        <taxon>Eukaryota</taxon>
        <taxon>Viridiplantae</taxon>
        <taxon>Streptophyta</taxon>
        <taxon>Embryophyta</taxon>
        <taxon>Tracheophyta</taxon>
        <taxon>Spermatophyta</taxon>
        <taxon>Magnoliopsida</taxon>
        <taxon>eudicotyledons</taxon>
        <taxon>Gunneridae</taxon>
        <taxon>Pentapetalae</taxon>
        <taxon>rosids</taxon>
        <taxon>fabids</taxon>
        <taxon>Fagales</taxon>
        <taxon>Fagaceae</taxon>
        <taxon>Quercus</taxon>
    </lineage>
</organism>
<evidence type="ECO:0000256" key="1">
    <source>
        <dbReference type="ARBA" id="ARBA00022737"/>
    </source>
</evidence>
<dbReference type="SUPFAM" id="SSF57889">
    <property type="entry name" value="Cysteine-rich domain"/>
    <property type="match status" value="1"/>
</dbReference>
<dbReference type="AlphaFoldDB" id="A0AAW0M172"/>
<dbReference type="InterPro" id="IPR004146">
    <property type="entry name" value="DC1"/>
</dbReference>
<accession>A0AAW0M172</accession>
<keyword evidence="1" id="KW-0677">Repeat</keyword>
<dbReference type="InterPro" id="IPR053192">
    <property type="entry name" value="Vacuole_Formation_Reg"/>
</dbReference>
<dbReference type="Pfam" id="PF03107">
    <property type="entry name" value="C1_2"/>
    <property type="match status" value="1"/>
</dbReference>
<protein>
    <recommendedName>
        <fullName evidence="2">DC1 domain-containing protein</fullName>
    </recommendedName>
</protein>
<comment type="caution">
    <text evidence="3">The sequence shown here is derived from an EMBL/GenBank/DDBJ whole genome shotgun (WGS) entry which is preliminary data.</text>
</comment>
<name>A0AAW0M172_QUESU</name>
<sequence length="167" mass="18857">MARASSSSLLPTERETTCFGATRSLGAGVYPSIRSNLWDECQVANTCGKHVHSSCASLPRSLKVVHHKYPLHLTHSYLEVELHQSDSRFCQLYVQKENTNYGFYYCSKCDFVAHLDCAVDYSNRETINLLELKKEENEDLELDQSVNSTAYEIKNIKVGEDGIEIAT</sequence>
<proteinExistence type="predicted"/>
<reference evidence="3" key="2">
    <citation type="journal article" date="2018" name="Sci. Data">
        <title>The draft genome sequence of cork oak.</title>
        <authorList>
            <person name="Ramos A.M."/>
            <person name="Usie A."/>
            <person name="Barbosa P."/>
            <person name="Barros P.M."/>
            <person name="Capote T."/>
            <person name="Chaves I."/>
            <person name="Simoes F."/>
            <person name="Abreu I."/>
            <person name="Carrasquinho I."/>
            <person name="Faro C."/>
            <person name="Guimaraes J.B."/>
            <person name="Mendonca D."/>
            <person name="Nobrega F."/>
            <person name="Rodrigues L."/>
            <person name="Saibo N.J.M."/>
            <person name="Varela M.C."/>
            <person name="Egas C."/>
            <person name="Matos J."/>
            <person name="Miguel C.M."/>
            <person name="Oliveira M.M."/>
            <person name="Ricardo C.P."/>
            <person name="Goncalves S."/>
        </authorList>
    </citation>
    <scope>NUCLEOTIDE SEQUENCE [LARGE SCALE GENOMIC DNA]</scope>
    <source>
        <strain evidence="3">HL8</strain>
    </source>
</reference>
<evidence type="ECO:0000313" key="3">
    <source>
        <dbReference type="EMBL" id="KAK7857302.1"/>
    </source>
</evidence>